<evidence type="ECO:0000256" key="1">
    <source>
        <dbReference type="ARBA" id="ARBA00022722"/>
    </source>
</evidence>
<keyword evidence="1" id="KW-0540">Nuclease</keyword>
<dbReference type="Gene3D" id="1.10.30.50">
    <property type="match status" value="1"/>
</dbReference>
<name>A0AAJ4GFX3_LIMFE</name>
<dbReference type="PANTHER" id="PTHR41286">
    <property type="entry name" value="HNH NUCLEASE YAJD-RELATED"/>
    <property type="match status" value="1"/>
</dbReference>
<gene>
    <name evidence="6" type="ORF">HCY95_01405</name>
</gene>
<sequence length="111" mass="12666">MSRRYQTDNNGFYHSQAWQTVRAQVLARDGYRCQVCKRAGRLTPATTVHHLQSVRQAPDLKLDPANLETICRACHNAEHVEKAQALKTKRSKLKASKRRGVKVIKASPEVW</sequence>
<proteinExistence type="inferred from homology"/>
<evidence type="ECO:0000256" key="4">
    <source>
        <dbReference type="ARBA" id="ARBA00040194"/>
    </source>
</evidence>
<dbReference type="SMART" id="SM00507">
    <property type="entry name" value="HNHc"/>
    <property type="match status" value="1"/>
</dbReference>
<reference evidence="6 7" key="1">
    <citation type="submission" date="2020-04" db="EMBL/GenBank/DDBJ databases">
        <title>Novel strain L. Fermentum HFD1 producer antibacterial peptides.</title>
        <authorList>
            <person name="Ozhegov G.D."/>
            <person name="Pavlova A.S."/>
            <person name="Zhuravleva D.E."/>
            <person name="Gogoleva N.V."/>
            <person name="Shagimardanova E.I."/>
            <person name="Markelova M.I."/>
            <person name="Yarullina D.R."/>
            <person name="Kayumov A.R."/>
        </authorList>
    </citation>
    <scope>NUCLEOTIDE SEQUENCE [LARGE SCALE GENOMIC DNA]</scope>
    <source>
        <strain evidence="6 7">HFD1</strain>
    </source>
</reference>
<dbReference type="Proteomes" id="UP000503169">
    <property type="component" value="Chromosome"/>
</dbReference>
<dbReference type="InterPro" id="IPR002711">
    <property type="entry name" value="HNH"/>
</dbReference>
<evidence type="ECO:0000313" key="6">
    <source>
        <dbReference type="EMBL" id="QIX58966.1"/>
    </source>
</evidence>
<comment type="similarity">
    <text evidence="3">Belongs to the HNH nuclease family.</text>
</comment>
<evidence type="ECO:0000256" key="2">
    <source>
        <dbReference type="ARBA" id="ARBA00022801"/>
    </source>
</evidence>
<dbReference type="GO" id="GO:0016787">
    <property type="term" value="F:hydrolase activity"/>
    <property type="evidence" value="ECO:0007669"/>
    <property type="project" value="UniProtKB-KW"/>
</dbReference>
<dbReference type="PANTHER" id="PTHR41286:SF1">
    <property type="entry name" value="HNH NUCLEASE YAJD-RELATED"/>
    <property type="match status" value="1"/>
</dbReference>
<dbReference type="GO" id="GO:0005829">
    <property type="term" value="C:cytosol"/>
    <property type="evidence" value="ECO:0007669"/>
    <property type="project" value="TreeGrafter"/>
</dbReference>
<dbReference type="AlphaFoldDB" id="A0AAJ4GFX3"/>
<evidence type="ECO:0000259" key="5">
    <source>
        <dbReference type="SMART" id="SM00507"/>
    </source>
</evidence>
<dbReference type="InterPro" id="IPR003615">
    <property type="entry name" value="HNH_nuc"/>
</dbReference>
<protein>
    <recommendedName>
        <fullName evidence="4">Putative HNH nuclease YajD</fullName>
    </recommendedName>
</protein>
<dbReference type="GO" id="GO:0003676">
    <property type="term" value="F:nucleic acid binding"/>
    <property type="evidence" value="ECO:0007669"/>
    <property type="project" value="InterPro"/>
</dbReference>
<dbReference type="Pfam" id="PF01844">
    <property type="entry name" value="HNH"/>
    <property type="match status" value="1"/>
</dbReference>
<dbReference type="RefSeq" id="WP_168183543.1">
    <property type="nucleotide sequence ID" value="NZ_CP050919.1"/>
</dbReference>
<accession>A0AAJ4GFX3</accession>
<evidence type="ECO:0000256" key="3">
    <source>
        <dbReference type="ARBA" id="ARBA00038412"/>
    </source>
</evidence>
<dbReference type="EMBL" id="CP050919">
    <property type="protein sequence ID" value="QIX58966.1"/>
    <property type="molecule type" value="Genomic_DNA"/>
</dbReference>
<organism evidence="6 7">
    <name type="scientific">Limosilactobacillus fermentum</name>
    <name type="common">Lactobacillus fermentum</name>
    <dbReference type="NCBI Taxonomy" id="1613"/>
    <lineage>
        <taxon>Bacteria</taxon>
        <taxon>Bacillati</taxon>
        <taxon>Bacillota</taxon>
        <taxon>Bacilli</taxon>
        <taxon>Lactobacillales</taxon>
        <taxon>Lactobacillaceae</taxon>
        <taxon>Limosilactobacillus</taxon>
    </lineage>
</organism>
<dbReference type="GO" id="GO:0008270">
    <property type="term" value="F:zinc ion binding"/>
    <property type="evidence" value="ECO:0007669"/>
    <property type="project" value="InterPro"/>
</dbReference>
<evidence type="ECO:0000313" key="7">
    <source>
        <dbReference type="Proteomes" id="UP000503169"/>
    </source>
</evidence>
<keyword evidence="2" id="KW-0378">Hydrolase</keyword>
<feature type="domain" description="HNH nuclease" evidence="5">
    <location>
        <begin position="20"/>
        <end position="76"/>
    </location>
</feature>
<dbReference type="CDD" id="cd00085">
    <property type="entry name" value="HNHc"/>
    <property type="match status" value="1"/>
</dbReference>
<dbReference type="GO" id="GO:0004519">
    <property type="term" value="F:endonuclease activity"/>
    <property type="evidence" value="ECO:0007669"/>
    <property type="project" value="InterPro"/>
</dbReference>